<reference evidence="3" key="2">
    <citation type="submission" date="2020-10" db="UniProtKB">
        <authorList>
            <consortium name="WormBaseParasite"/>
        </authorList>
    </citation>
    <scope>IDENTIFICATION</scope>
</reference>
<name>A0A7E4W766_PANRE</name>
<evidence type="ECO:0000313" key="3">
    <source>
        <dbReference type="WBParaSite" id="Pan_g7089.t1"/>
    </source>
</evidence>
<protein>
    <submittedName>
        <fullName evidence="3">Uncharacterized protein</fullName>
    </submittedName>
</protein>
<reference evidence="2" key="1">
    <citation type="journal article" date="2013" name="Genetics">
        <title>The draft genome and transcriptome of Panagrellus redivivus are shaped by the harsh demands of a free-living lifestyle.</title>
        <authorList>
            <person name="Srinivasan J."/>
            <person name="Dillman A.R."/>
            <person name="Macchietto M.G."/>
            <person name="Heikkinen L."/>
            <person name="Lakso M."/>
            <person name="Fracchia K.M."/>
            <person name="Antoshechkin I."/>
            <person name="Mortazavi A."/>
            <person name="Wong G."/>
            <person name="Sternberg P.W."/>
        </authorList>
    </citation>
    <scope>NUCLEOTIDE SEQUENCE [LARGE SCALE GENOMIC DNA]</scope>
    <source>
        <strain evidence="2">MT8872</strain>
    </source>
</reference>
<feature type="region of interest" description="Disordered" evidence="1">
    <location>
        <begin position="32"/>
        <end position="52"/>
    </location>
</feature>
<sequence length="72" mass="8193">MFHPRRKARLNDTMGFQCLGKRRLRMSKLALDGLPSKQPFSPPSSPVMRKDHASYNCDCPEAPDKGLLQHRA</sequence>
<evidence type="ECO:0000256" key="1">
    <source>
        <dbReference type="SAM" id="MobiDB-lite"/>
    </source>
</evidence>
<dbReference type="Proteomes" id="UP000492821">
    <property type="component" value="Unassembled WGS sequence"/>
</dbReference>
<organism evidence="2 3">
    <name type="scientific">Panagrellus redivivus</name>
    <name type="common">Microworm</name>
    <dbReference type="NCBI Taxonomy" id="6233"/>
    <lineage>
        <taxon>Eukaryota</taxon>
        <taxon>Metazoa</taxon>
        <taxon>Ecdysozoa</taxon>
        <taxon>Nematoda</taxon>
        <taxon>Chromadorea</taxon>
        <taxon>Rhabditida</taxon>
        <taxon>Tylenchina</taxon>
        <taxon>Panagrolaimomorpha</taxon>
        <taxon>Panagrolaimoidea</taxon>
        <taxon>Panagrolaimidae</taxon>
        <taxon>Panagrellus</taxon>
    </lineage>
</organism>
<accession>A0A7E4W766</accession>
<evidence type="ECO:0000313" key="2">
    <source>
        <dbReference type="Proteomes" id="UP000492821"/>
    </source>
</evidence>
<proteinExistence type="predicted"/>
<dbReference type="AlphaFoldDB" id="A0A7E4W766"/>
<dbReference type="WBParaSite" id="Pan_g7089.t1">
    <property type="protein sequence ID" value="Pan_g7089.t1"/>
    <property type="gene ID" value="Pan_g7089"/>
</dbReference>
<keyword evidence="2" id="KW-1185">Reference proteome</keyword>